<organism evidence="2 4">
    <name type="scientific">Acanthoscelides obtectus</name>
    <name type="common">Bean weevil</name>
    <name type="synonym">Bruchus obtectus</name>
    <dbReference type="NCBI Taxonomy" id="200917"/>
    <lineage>
        <taxon>Eukaryota</taxon>
        <taxon>Metazoa</taxon>
        <taxon>Ecdysozoa</taxon>
        <taxon>Arthropoda</taxon>
        <taxon>Hexapoda</taxon>
        <taxon>Insecta</taxon>
        <taxon>Pterygota</taxon>
        <taxon>Neoptera</taxon>
        <taxon>Endopterygota</taxon>
        <taxon>Coleoptera</taxon>
        <taxon>Polyphaga</taxon>
        <taxon>Cucujiformia</taxon>
        <taxon>Chrysomeloidea</taxon>
        <taxon>Chrysomelidae</taxon>
        <taxon>Bruchinae</taxon>
        <taxon>Bruchini</taxon>
        <taxon>Acanthoscelides</taxon>
    </lineage>
</organism>
<evidence type="ECO:0000313" key="2">
    <source>
        <dbReference type="EMBL" id="CAH1962296.1"/>
    </source>
</evidence>
<dbReference type="EMBL" id="CAKOFQ010006701">
    <property type="protein sequence ID" value="CAH1962296.1"/>
    <property type="molecule type" value="Genomic_DNA"/>
</dbReference>
<dbReference type="GO" id="GO:0005684">
    <property type="term" value="C:U2-type spliceosomal complex"/>
    <property type="evidence" value="ECO:0007669"/>
    <property type="project" value="TreeGrafter"/>
</dbReference>
<dbReference type="EMBL" id="CAKOFQ010008129">
    <property type="protein sequence ID" value="CAH2011960.1"/>
    <property type="molecule type" value="Genomic_DNA"/>
</dbReference>
<evidence type="ECO:0008006" key="5">
    <source>
        <dbReference type="Google" id="ProtNLM"/>
    </source>
</evidence>
<dbReference type="GO" id="GO:0071014">
    <property type="term" value="C:post-mRNA release spliceosomal complex"/>
    <property type="evidence" value="ECO:0007669"/>
    <property type="project" value="TreeGrafter"/>
</dbReference>
<dbReference type="PANTHER" id="PTHR31551">
    <property type="entry name" value="PRE-MRNA-SPLICING FACTOR CWF18"/>
    <property type="match status" value="1"/>
</dbReference>
<accession>A0A9P0JWG0</accession>
<feature type="compositionally biased region" description="Basic and acidic residues" evidence="1">
    <location>
        <begin position="29"/>
        <end position="42"/>
    </location>
</feature>
<dbReference type="OrthoDB" id="10261348at2759"/>
<dbReference type="AlphaFoldDB" id="A0A9P0JWG0"/>
<name>A0A9P0JWG0_ACAOB</name>
<proteinExistence type="predicted"/>
<sequence length="162" mass="18505">MMAGEQNIGHLEDEALKRRERLKALKRKREGDISDGKEKSEDNSCMELPKPIFRSYRPANEELNDFTKEPSIPGDVTAEIKDHLEAAKSSVVIDQLDVTALAPRKPDWDLKRDVARKLARLERQTQRAIAELIRDRLKERSRTDDLAAMVNAAVSDQVREQT</sequence>
<dbReference type="PANTHER" id="PTHR31551:SF1">
    <property type="entry name" value="COILED-COIL DOMAIN-CONTAINING PROTEIN 12"/>
    <property type="match status" value="1"/>
</dbReference>
<gene>
    <name evidence="3" type="ORF">ACAOBT_LOCUS32521</name>
    <name evidence="2" type="ORF">ACAOBT_LOCUS4611</name>
</gene>
<dbReference type="Pfam" id="PF08315">
    <property type="entry name" value="cwf18"/>
    <property type="match status" value="1"/>
</dbReference>
<feature type="region of interest" description="Disordered" evidence="1">
    <location>
        <begin position="24"/>
        <end position="46"/>
    </location>
</feature>
<dbReference type="InterPro" id="IPR013169">
    <property type="entry name" value="mRNA_splic_Cwf18-like"/>
</dbReference>
<keyword evidence="4" id="KW-1185">Reference proteome</keyword>
<comment type="caution">
    <text evidence="2">The sequence shown here is derived from an EMBL/GenBank/DDBJ whole genome shotgun (WGS) entry which is preliminary data.</text>
</comment>
<dbReference type="Proteomes" id="UP001152888">
    <property type="component" value="Unassembled WGS sequence"/>
</dbReference>
<reference evidence="2" key="1">
    <citation type="submission" date="2022-03" db="EMBL/GenBank/DDBJ databases">
        <authorList>
            <person name="Sayadi A."/>
        </authorList>
    </citation>
    <scope>NUCLEOTIDE SEQUENCE</scope>
</reference>
<protein>
    <recommendedName>
        <fullName evidence="5">Coiled-coil domain-containing protein 12</fullName>
    </recommendedName>
</protein>
<evidence type="ECO:0000313" key="3">
    <source>
        <dbReference type="EMBL" id="CAH2011960.1"/>
    </source>
</evidence>
<evidence type="ECO:0000256" key="1">
    <source>
        <dbReference type="SAM" id="MobiDB-lite"/>
    </source>
</evidence>
<evidence type="ECO:0000313" key="4">
    <source>
        <dbReference type="Proteomes" id="UP001152888"/>
    </source>
</evidence>